<dbReference type="InterPro" id="IPR037110">
    <property type="entry name" value="Betagal_dom2_sf"/>
</dbReference>
<evidence type="ECO:0000256" key="3">
    <source>
        <dbReference type="ARBA" id="ARBA00023295"/>
    </source>
</evidence>
<dbReference type="PRINTS" id="PR00742">
    <property type="entry name" value="GLHYDRLASE35"/>
</dbReference>
<dbReference type="Pfam" id="PF01301">
    <property type="entry name" value="Glyco_hydro_35"/>
    <property type="match status" value="1"/>
</dbReference>
<comment type="similarity">
    <text evidence="1 5">Belongs to the glycosyl hydrolase 35 family.</text>
</comment>
<evidence type="ECO:0000313" key="7">
    <source>
        <dbReference type="EMBL" id="MBB5061861.1"/>
    </source>
</evidence>
<dbReference type="EMBL" id="JACHIO010000001">
    <property type="protein sequence ID" value="MBB5061861.1"/>
    <property type="molecule type" value="Genomic_DNA"/>
</dbReference>
<name>A0A7W8E7N4_9BACT</name>
<accession>A0A7W8E7N4</accession>
<dbReference type="RefSeq" id="WP_260330743.1">
    <property type="nucleotide sequence ID" value="NZ_JACHIO010000001.1"/>
</dbReference>
<organism evidence="7 8">
    <name type="scientific">Granulicella mallensis</name>
    <dbReference type="NCBI Taxonomy" id="940614"/>
    <lineage>
        <taxon>Bacteria</taxon>
        <taxon>Pseudomonadati</taxon>
        <taxon>Acidobacteriota</taxon>
        <taxon>Terriglobia</taxon>
        <taxon>Terriglobales</taxon>
        <taxon>Acidobacteriaceae</taxon>
        <taxon>Granulicella</taxon>
    </lineage>
</organism>
<dbReference type="AlphaFoldDB" id="A0A7W8E7N4"/>
<dbReference type="GO" id="GO:0005975">
    <property type="term" value="P:carbohydrate metabolic process"/>
    <property type="evidence" value="ECO:0007669"/>
    <property type="project" value="InterPro"/>
</dbReference>
<evidence type="ECO:0000256" key="1">
    <source>
        <dbReference type="ARBA" id="ARBA00009809"/>
    </source>
</evidence>
<comment type="catalytic activity">
    <reaction evidence="4">
        <text>Hydrolysis of terminal non-reducing beta-D-galactose residues in beta-D-galactosides.</text>
        <dbReference type="EC" id="3.2.1.23"/>
    </reaction>
</comment>
<dbReference type="Proteomes" id="UP000584867">
    <property type="component" value="Unassembled WGS sequence"/>
</dbReference>
<dbReference type="InterPro" id="IPR001944">
    <property type="entry name" value="Glycoside_Hdrlase_35"/>
</dbReference>
<gene>
    <name evidence="7" type="ORF">HDF15_000186</name>
</gene>
<dbReference type="Gene3D" id="3.20.20.80">
    <property type="entry name" value="Glycosidases"/>
    <property type="match status" value="1"/>
</dbReference>
<dbReference type="SUPFAM" id="SSF51445">
    <property type="entry name" value="(Trans)glycosidases"/>
    <property type="match status" value="1"/>
</dbReference>
<dbReference type="EC" id="3.2.1.23" evidence="4"/>
<evidence type="ECO:0000256" key="5">
    <source>
        <dbReference type="RuleBase" id="RU003679"/>
    </source>
</evidence>
<dbReference type="InterPro" id="IPR031330">
    <property type="entry name" value="Gly_Hdrlase_35_cat"/>
</dbReference>
<evidence type="ECO:0000256" key="4">
    <source>
        <dbReference type="RuleBase" id="RU000675"/>
    </source>
</evidence>
<evidence type="ECO:0000256" key="2">
    <source>
        <dbReference type="ARBA" id="ARBA00022801"/>
    </source>
</evidence>
<dbReference type="PANTHER" id="PTHR23421">
    <property type="entry name" value="BETA-GALACTOSIDASE RELATED"/>
    <property type="match status" value="1"/>
</dbReference>
<dbReference type="PROSITE" id="PS01182">
    <property type="entry name" value="GLYCOSYL_HYDROL_F35"/>
    <property type="match status" value="1"/>
</dbReference>
<keyword evidence="2 4" id="KW-0378">Hydrolase</keyword>
<keyword evidence="3 4" id="KW-0326">Glycosidase</keyword>
<sequence>MMRKIWMRTVVIAGLAVVVGIQARAQNVISIDATAPMAAPQPVAAKLGSSRNPRGQVIGINSQYLTLDGKPWLPVMGEFQYSRYPEAKWEQEILKMKAAGVQVIETYIIWNHHEEVEGQFDWTGQRDLRKFIELCGRHGMDVYPRIGPWVHGEVRHGGFPDWVLKNGPVRQNDPVYLKEVQSFYAQIGAQLKGELWKDGGPVIGIQLENEYREGPAGSGRGTEHIRKLKEMAIADGLDVPLYTVTGWDGAAVPLDEVLPTFGGYPDAPWQGSNKPLYGNEIYAFRFRNRVAGNMGAVGGRGQNAAASYKNTPFLTAEVGGGGQDTYFRRPAFDADDIAAIAPVMLGSGVNLLGYYMFHGGVNPDSGSITLEESQRADDATDVPEKSYDFQSPLGAFGQERESLRKMKLVHYFLNDFGAELAPMTTRAPAEVPSGPKDTSVARVAARTNGEAGFVFVNNYVRGLTMPERKGFQVELKLPKEVVKVPEEPIGLPAGAYGIWPVNLPLRGVATEKRVTLRYSTAQLFKRVETGGQAYYFFFALPGVSAEFALDASAKVTGVSGPVETSRSESGVTLRVRGTGASEAEVKLDGGVRLVLLPEAEAEQVWRGDDPSMLLLTKSNAFSDGTRWTLQSDDPTMKFGMLGEVKPNAEQKIAKDGKDGVFVEYGAVLPKIELKATVTKVQEAKPREPWALGPKLSWRPNALPIKPEVSEFAGAAAWRIEVPPVPAGAEVSDVWLKIDYQGDEARLSEGKRLIDDDFWNGLSWTVGLKEALPDWRSAGRTLELRVLPLPKTYPMYLEKAEALHFDAEGVADTQSGVNLIPQYQLVLNVVGQR</sequence>
<dbReference type="InterPro" id="IPR017853">
    <property type="entry name" value="GH"/>
</dbReference>
<dbReference type="InterPro" id="IPR019801">
    <property type="entry name" value="Glyco_hydro_35_CS"/>
</dbReference>
<evidence type="ECO:0000259" key="6">
    <source>
        <dbReference type="Pfam" id="PF01301"/>
    </source>
</evidence>
<evidence type="ECO:0000313" key="8">
    <source>
        <dbReference type="Proteomes" id="UP000584867"/>
    </source>
</evidence>
<dbReference type="Gene3D" id="2.102.20.10">
    <property type="entry name" value="Beta-galactosidase, domain 2"/>
    <property type="match status" value="1"/>
</dbReference>
<reference evidence="7 8" key="1">
    <citation type="submission" date="2020-08" db="EMBL/GenBank/DDBJ databases">
        <title>Genomic Encyclopedia of Type Strains, Phase IV (KMG-V): Genome sequencing to study the core and pangenomes of soil and plant-associated prokaryotes.</title>
        <authorList>
            <person name="Whitman W."/>
        </authorList>
    </citation>
    <scope>NUCLEOTIDE SEQUENCE [LARGE SCALE GENOMIC DNA]</scope>
    <source>
        <strain evidence="7 8">X5P3</strain>
    </source>
</reference>
<comment type="caution">
    <text evidence="7">The sequence shown here is derived from an EMBL/GenBank/DDBJ whole genome shotgun (WGS) entry which is preliminary data.</text>
</comment>
<proteinExistence type="inferred from homology"/>
<protein>
    <recommendedName>
        <fullName evidence="4">Beta-galactosidase</fullName>
        <ecNumber evidence="4">3.2.1.23</ecNumber>
    </recommendedName>
</protein>
<feature type="domain" description="Glycoside hydrolase 35 catalytic" evidence="6">
    <location>
        <begin position="65"/>
        <end position="410"/>
    </location>
</feature>
<dbReference type="GO" id="GO:0004565">
    <property type="term" value="F:beta-galactosidase activity"/>
    <property type="evidence" value="ECO:0007669"/>
    <property type="project" value="UniProtKB-EC"/>
</dbReference>